<evidence type="ECO:0000256" key="7">
    <source>
        <dbReference type="ARBA" id="ARBA00023157"/>
    </source>
</evidence>
<feature type="domain" description="Ig-like" evidence="10">
    <location>
        <begin position="142"/>
        <end position="237"/>
    </location>
</feature>
<feature type="signal peptide" evidence="9">
    <location>
        <begin position="1"/>
        <end position="19"/>
    </location>
</feature>
<keyword evidence="5" id="KW-1133">Transmembrane helix</keyword>
<dbReference type="PANTHER" id="PTHR12035:SF125">
    <property type="entry name" value="SIALIC ACID-BINDING IG-LIKE LECTIN 5"/>
    <property type="match status" value="1"/>
</dbReference>
<dbReference type="Pfam" id="PF08205">
    <property type="entry name" value="C2-set_2"/>
    <property type="match status" value="1"/>
</dbReference>
<reference evidence="11 12" key="1">
    <citation type="submission" date="2024-05" db="EMBL/GenBank/DDBJ databases">
        <title>A high-quality chromosomal-level genome assembly of Topmouth culter (Culter alburnus).</title>
        <authorList>
            <person name="Zhao H."/>
        </authorList>
    </citation>
    <scope>NUCLEOTIDE SEQUENCE [LARGE SCALE GENOMIC DNA]</scope>
    <source>
        <strain evidence="11">CATC2023</strain>
        <tissue evidence="11">Muscle</tissue>
    </source>
</reference>
<dbReference type="PANTHER" id="PTHR12035">
    <property type="entry name" value="SIALIC ACID BINDING IMMUNOGLOBULIN-LIKE LECTIN"/>
    <property type="match status" value="1"/>
</dbReference>
<evidence type="ECO:0000256" key="1">
    <source>
        <dbReference type="ARBA" id="ARBA00004479"/>
    </source>
</evidence>
<dbReference type="InterPro" id="IPR036179">
    <property type="entry name" value="Ig-like_dom_sf"/>
</dbReference>
<keyword evidence="9" id="KW-0732">Signal</keyword>
<keyword evidence="12" id="KW-1185">Reference proteome</keyword>
<dbReference type="InterPro" id="IPR007110">
    <property type="entry name" value="Ig-like_dom"/>
</dbReference>
<proteinExistence type="inferred from homology"/>
<keyword evidence="6" id="KW-0472">Membrane</keyword>
<dbReference type="InterPro" id="IPR051036">
    <property type="entry name" value="SIGLEC"/>
</dbReference>
<sequence length="353" mass="40289">MEISVTFLLTGCLIQGVFCGFNINLPERVEALEGSCVFIPCTFDIDQKYEQDLTDSAKRIWYKGILYQGKTTVVFDSSSPDTGLFRGEIFGTPTEKNCTIRFNNVEQKDKGSYYFRLETNGRLKLSYPKTIEIVIIDSPPKPTVSLFEDQEKVKEEMEVMEGSSVNLRCSTKIFCSSRPAVLTWSSSPEHLLKESVTQQQRQNETELISDLIFTVTHRHHSATFTCTVTHQLQKKIMKQEYRTLHVQYAPKSTSAHVSPSGFVLEGRSVTLSCSSDANPPELNYTWYRDTEEHLKPVQTGQNLTINNTDPTHSGRYVCTAQNTIISKLDLSIYTTIYIHMVKMFDGELFFEEW</sequence>
<dbReference type="Proteomes" id="UP001479290">
    <property type="component" value="Unassembled WGS sequence"/>
</dbReference>
<dbReference type="EMBL" id="JAWDJR010000004">
    <property type="protein sequence ID" value="KAK9975606.1"/>
    <property type="molecule type" value="Genomic_DNA"/>
</dbReference>
<keyword evidence="2" id="KW-0812">Transmembrane</keyword>
<dbReference type="InterPro" id="IPR013162">
    <property type="entry name" value="CD80_C2-set"/>
</dbReference>
<protein>
    <recommendedName>
        <fullName evidence="10">Ig-like domain-containing protein</fullName>
    </recommendedName>
</protein>
<evidence type="ECO:0000256" key="5">
    <source>
        <dbReference type="ARBA" id="ARBA00022989"/>
    </source>
</evidence>
<evidence type="ECO:0000259" key="10">
    <source>
        <dbReference type="PROSITE" id="PS50835"/>
    </source>
</evidence>
<organism evidence="11 12">
    <name type="scientific">Culter alburnus</name>
    <name type="common">Topmouth culter</name>
    <dbReference type="NCBI Taxonomy" id="194366"/>
    <lineage>
        <taxon>Eukaryota</taxon>
        <taxon>Metazoa</taxon>
        <taxon>Chordata</taxon>
        <taxon>Craniata</taxon>
        <taxon>Vertebrata</taxon>
        <taxon>Euteleostomi</taxon>
        <taxon>Actinopterygii</taxon>
        <taxon>Neopterygii</taxon>
        <taxon>Teleostei</taxon>
        <taxon>Ostariophysi</taxon>
        <taxon>Cypriniformes</taxon>
        <taxon>Xenocyprididae</taxon>
        <taxon>Xenocypridinae</taxon>
        <taxon>Culter</taxon>
    </lineage>
</organism>
<keyword evidence="3" id="KW-0430">Lectin</keyword>
<evidence type="ECO:0000256" key="9">
    <source>
        <dbReference type="SAM" id="SignalP"/>
    </source>
</evidence>
<feature type="domain" description="Ig-like" evidence="10">
    <location>
        <begin position="250"/>
        <end position="331"/>
    </location>
</feature>
<evidence type="ECO:0000256" key="2">
    <source>
        <dbReference type="ARBA" id="ARBA00022692"/>
    </source>
</evidence>
<evidence type="ECO:0000256" key="8">
    <source>
        <dbReference type="ARBA" id="ARBA00038361"/>
    </source>
</evidence>
<dbReference type="GO" id="GO:0007155">
    <property type="term" value="P:cell adhesion"/>
    <property type="evidence" value="ECO:0007669"/>
    <property type="project" value="UniProtKB-KW"/>
</dbReference>
<keyword evidence="7" id="KW-1015">Disulfide bond</keyword>
<dbReference type="InterPro" id="IPR003598">
    <property type="entry name" value="Ig_sub2"/>
</dbReference>
<keyword evidence="4" id="KW-0130">Cell adhesion</keyword>
<evidence type="ECO:0000313" key="12">
    <source>
        <dbReference type="Proteomes" id="UP001479290"/>
    </source>
</evidence>
<comment type="similarity">
    <text evidence="8">Belongs to the immunoglobulin superfamily. SIGLEC (sialic acid binding Ig-like lectin) family.</text>
</comment>
<accession>A0AAW2API8</accession>
<evidence type="ECO:0000313" key="11">
    <source>
        <dbReference type="EMBL" id="KAK9975606.1"/>
    </source>
</evidence>
<feature type="chain" id="PRO_5043688284" description="Ig-like domain-containing protein" evidence="9">
    <location>
        <begin position="20"/>
        <end position="353"/>
    </location>
</feature>
<gene>
    <name evidence="11" type="ORF">ABG768_020850</name>
</gene>
<evidence type="ECO:0000256" key="6">
    <source>
        <dbReference type="ARBA" id="ARBA00023136"/>
    </source>
</evidence>
<dbReference type="SUPFAM" id="SSF48726">
    <property type="entry name" value="Immunoglobulin"/>
    <property type="match status" value="3"/>
</dbReference>
<dbReference type="InterPro" id="IPR013783">
    <property type="entry name" value="Ig-like_fold"/>
</dbReference>
<comment type="subcellular location">
    <subcellularLocation>
        <location evidence="1">Membrane</location>
        <topology evidence="1">Single-pass type I membrane protein</topology>
    </subcellularLocation>
</comment>
<dbReference type="PROSITE" id="PS50835">
    <property type="entry name" value="IG_LIKE"/>
    <property type="match status" value="2"/>
</dbReference>
<dbReference type="GO" id="GO:0005886">
    <property type="term" value="C:plasma membrane"/>
    <property type="evidence" value="ECO:0007669"/>
    <property type="project" value="TreeGrafter"/>
</dbReference>
<dbReference type="SMART" id="SM00409">
    <property type="entry name" value="IG"/>
    <property type="match status" value="3"/>
</dbReference>
<dbReference type="Gene3D" id="2.60.40.10">
    <property type="entry name" value="Immunoglobulins"/>
    <property type="match status" value="3"/>
</dbReference>
<dbReference type="AlphaFoldDB" id="A0AAW2API8"/>
<dbReference type="SMART" id="SM00408">
    <property type="entry name" value="IGc2"/>
    <property type="match status" value="1"/>
</dbReference>
<dbReference type="GO" id="GO:0033691">
    <property type="term" value="F:sialic acid binding"/>
    <property type="evidence" value="ECO:0007669"/>
    <property type="project" value="TreeGrafter"/>
</dbReference>
<evidence type="ECO:0000256" key="4">
    <source>
        <dbReference type="ARBA" id="ARBA00022889"/>
    </source>
</evidence>
<comment type="caution">
    <text evidence="11">The sequence shown here is derived from an EMBL/GenBank/DDBJ whole genome shotgun (WGS) entry which is preliminary data.</text>
</comment>
<name>A0AAW2API8_CULAL</name>
<dbReference type="Pfam" id="PF13927">
    <property type="entry name" value="Ig_3"/>
    <property type="match status" value="1"/>
</dbReference>
<dbReference type="InterPro" id="IPR003599">
    <property type="entry name" value="Ig_sub"/>
</dbReference>
<dbReference type="GO" id="GO:0030246">
    <property type="term" value="F:carbohydrate binding"/>
    <property type="evidence" value="ECO:0007669"/>
    <property type="project" value="UniProtKB-KW"/>
</dbReference>
<dbReference type="CDD" id="cd00096">
    <property type="entry name" value="Ig"/>
    <property type="match status" value="1"/>
</dbReference>
<evidence type="ECO:0000256" key="3">
    <source>
        <dbReference type="ARBA" id="ARBA00022734"/>
    </source>
</evidence>